<dbReference type="EMBL" id="JASXSV010000013">
    <property type="protein sequence ID" value="MDP0589338.1"/>
    <property type="molecule type" value="Genomic_DNA"/>
</dbReference>
<reference evidence="2 3" key="1">
    <citation type="journal article" date="2023" name="bioRxiv">
        <title>An intranuclear bacterial parasite of deep-sea mussels expresses apoptosis inhibitors acquired from its host.</title>
        <authorList>
            <person name="Gonzalez Porras M.A."/>
            <person name="Assie A."/>
            <person name="Tietjen M."/>
            <person name="Violette M."/>
            <person name="Kleiner M."/>
            <person name="Gruber-Vodicka H."/>
            <person name="Dubilier N."/>
            <person name="Leisch N."/>
        </authorList>
    </citation>
    <scope>NUCLEOTIDE SEQUENCE [LARGE SCALE GENOMIC DNA]</scope>
    <source>
        <strain evidence="2">IAP13</strain>
    </source>
</reference>
<sequence length="83" mass="9216">MEKINRQLEVKNIIMSKVRIKIIDATQIEVVQSGSGDYKDGRETKDSEVGWHVNNGSSGNKKVRYAPSVHTGVMTLALFIVKA</sequence>
<feature type="compositionally biased region" description="Basic and acidic residues" evidence="1">
    <location>
        <begin position="37"/>
        <end position="49"/>
    </location>
</feature>
<gene>
    <name evidence="2" type="ORF">QS748_09175</name>
</gene>
<organism evidence="2 3">
    <name type="scientific">Candidatus Endonucleibacter bathymodioli</name>
    <dbReference type="NCBI Taxonomy" id="539814"/>
    <lineage>
        <taxon>Bacteria</taxon>
        <taxon>Pseudomonadati</taxon>
        <taxon>Pseudomonadota</taxon>
        <taxon>Gammaproteobacteria</taxon>
        <taxon>Oceanospirillales</taxon>
        <taxon>Endozoicomonadaceae</taxon>
        <taxon>Candidatus Endonucleibacter</taxon>
    </lineage>
</organism>
<proteinExistence type="predicted"/>
<dbReference type="Proteomes" id="UP001178148">
    <property type="component" value="Unassembled WGS sequence"/>
</dbReference>
<keyword evidence="3" id="KW-1185">Reference proteome</keyword>
<feature type="region of interest" description="Disordered" evidence="1">
    <location>
        <begin position="35"/>
        <end position="54"/>
    </location>
</feature>
<comment type="caution">
    <text evidence="2">The sequence shown here is derived from an EMBL/GenBank/DDBJ whole genome shotgun (WGS) entry which is preliminary data.</text>
</comment>
<protein>
    <submittedName>
        <fullName evidence="2">Uncharacterized protein</fullName>
    </submittedName>
</protein>
<evidence type="ECO:0000313" key="2">
    <source>
        <dbReference type="EMBL" id="MDP0589338.1"/>
    </source>
</evidence>
<evidence type="ECO:0000313" key="3">
    <source>
        <dbReference type="Proteomes" id="UP001178148"/>
    </source>
</evidence>
<accession>A0AA90NWG3</accession>
<name>A0AA90NWG3_9GAMM</name>
<evidence type="ECO:0000256" key="1">
    <source>
        <dbReference type="SAM" id="MobiDB-lite"/>
    </source>
</evidence>
<dbReference type="AlphaFoldDB" id="A0AA90NWG3"/>